<protein>
    <recommendedName>
        <fullName evidence="4">Proteins of 100 residues with WXG</fullName>
    </recommendedName>
</protein>
<dbReference type="InterPro" id="IPR036689">
    <property type="entry name" value="ESAT-6-like_sf"/>
</dbReference>
<evidence type="ECO:0000256" key="1">
    <source>
        <dbReference type="SAM" id="MobiDB-lite"/>
    </source>
</evidence>
<accession>A0A1H9S0L3</accession>
<feature type="compositionally biased region" description="Pro residues" evidence="1">
    <location>
        <begin position="292"/>
        <end position="316"/>
    </location>
</feature>
<keyword evidence="3" id="KW-1185">Reference proteome</keyword>
<dbReference type="EMBL" id="FOGI01000005">
    <property type="protein sequence ID" value="SER78484.1"/>
    <property type="molecule type" value="Genomic_DNA"/>
</dbReference>
<evidence type="ECO:0000313" key="3">
    <source>
        <dbReference type="Proteomes" id="UP000199051"/>
    </source>
</evidence>
<feature type="compositionally biased region" description="Low complexity" evidence="1">
    <location>
        <begin position="317"/>
        <end position="327"/>
    </location>
</feature>
<organism evidence="2 3">
    <name type="scientific">Actinokineospora terrae</name>
    <dbReference type="NCBI Taxonomy" id="155974"/>
    <lineage>
        <taxon>Bacteria</taxon>
        <taxon>Bacillati</taxon>
        <taxon>Actinomycetota</taxon>
        <taxon>Actinomycetes</taxon>
        <taxon>Pseudonocardiales</taxon>
        <taxon>Pseudonocardiaceae</taxon>
        <taxon>Actinokineospora</taxon>
    </lineage>
</organism>
<reference evidence="3" key="1">
    <citation type="submission" date="2016-10" db="EMBL/GenBank/DDBJ databases">
        <authorList>
            <person name="Varghese N."/>
            <person name="Submissions S."/>
        </authorList>
    </citation>
    <scope>NUCLEOTIDE SEQUENCE [LARGE SCALE GENOMIC DNA]</scope>
    <source>
        <strain evidence="3">DSM 44260</strain>
    </source>
</reference>
<gene>
    <name evidence="2" type="ORF">SAMN04487818_105210</name>
</gene>
<name>A0A1H9S0L3_9PSEU</name>
<feature type="compositionally biased region" description="Polar residues" evidence="1">
    <location>
        <begin position="359"/>
        <end position="369"/>
    </location>
</feature>
<sequence length="428" mass="44903">MVVRELLVEPVVEAEVSDSVIDAALAGVRWALSGRAGGAVFERWRVHPAARGGWRQDVWGTRDERVLDDLRGTDFGALKGAAERLAAVAAAVEVVRDGAGGLRGRLADTWGGRGADSAAGRFDEFARQARGWQEKAVRLAAAVDGARVTVRSAVREWAEQAESVRGIEVDHLPTRLTQIDRLDGAVRANPVGLLRTHGAHALNVPGEDPWSSAEVIEYLDGYCSRYEAAIARFRRDLAAVHKATTDTWDLFVRLLPGETSTVEPVVTARRDSVAVAVDGKQYVIDGLHHQQPPTPTQPPAPTQAPAQAQPPTPAPAQQPAHPEPATASPVSSGHTAAEPGPGTVTGAETPPPTADPQRQAPTPQASTPTGGAPGGMMGGMGGGGGGGGGDTERKSSQWRLVGSLFEDDNPATRFDGIIGEDPANRARG</sequence>
<evidence type="ECO:0008006" key="4">
    <source>
        <dbReference type="Google" id="ProtNLM"/>
    </source>
</evidence>
<dbReference type="SUPFAM" id="SSF140453">
    <property type="entry name" value="EsxAB dimer-like"/>
    <property type="match status" value="1"/>
</dbReference>
<evidence type="ECO:0000313" key="2">
    <source>
        <dbReference type="EMBL" id="SER78484.1"/>
    </source>
</evidence>
<dbReference type="STRING" id="155974.SAMN04487818_105210"/>
<dbReference type="Proteomes" id="UP000199051">
    <property type="component" value="Unassembled WGS sequence"/>
</dbReference>
<proteinExistence type="predicted"/>
<feature type="compositionally biased region" description="Gly residues" evidence="1">
    <location>
        <begin position="371"/>
        <end position="389"/>
    </location>
</feature>
<feature type="region of interest" description="Disordered" evidence="1">
    <location>
        <begin position="286"/>
        <end position="428"/>
    </location>
</feature>
<dbReference type="AlphaFoldDB" id="A0A1H9S0L3"/>